<dbReference type="HOGENOM" id="CLU_2266809_0_0_1"/>
<keyword evidence="2" id="KW-1185">Reference proteome</keyword>
<dbReference type="EnsemblMetazoa" id="MESCA009666-RA">
    <property type="protein sequence ID" value="MESCA009666-PA"/>
    <property type="gene ID" value="MESCA009666"/>
</dbReference>
<dbReference type="AlphaFoldDB" id="T1H0I7"/>
<evidence type="ECO:0000313" key="2">
    <source>
        <dbReference type="Proteomes" id="UP000015102"/>
    </source>
</evidence>
<evidence type="ECO:0000313" key="1">
    <source>
        <dbReference type="EnsemblMetazoa" id="MESCA009666-PA"/>
    </source>
</evidence>
<organism evidence="1 2">
    <name type="scientific">Megaselia scalaris</name>
    <name type="common">Humpbacked fly</name>
    <name type="synonym">Phora scalaris</name>
    <dbReference type="NCBI Taxonomy" id="36166"/>
    <lineage>
        <taxon>Eukaryota</taxon>
        <taxon>Metazoa</taxon>
        <taxon>Ecdysozoa</taxon>
        <taxon>Arthropoda</taxon>
        <taxon>Hexapoda</taxon>
        <taxon>Insecta</taxon>
        <taxon>Pterygota</taxon>
        <taxon>Neoptera</taxon>
        <taxon>Endopterygota</taxon>
        <taxon>Diptera</taxon>
        <taxon>Brachycera</taxon>
        <taxon>Muscomorpha</taxon>
        <taxon>Platypezoidea</taxon>
        <taxon>Phoridae</taxon>
        <taxon>Megaseliini</taxon>
        <taxon>Megaselia</taxon>
    </lineage>
</organism>
<dbReference type="EMBL" id="CAQQ02118262">
    <property type="status" value="NOT_ANNOTATED_CDS"/>
    <property type="molecule type" value="Genomic_DNA"/>
</dbReference>
<reference evidence="2" key="1">
    <citation type="submission" date="2013-02" db="EMBL/GenBank/DDBJ databases">
        <authorList>
            <person name="Hughes D."/>
        </authorList>
    </citation>
    <scope>NUCLEOTIDE SEQUENCE</scope>
    <source>
        <strain>Durham</strain>
        <strain evidence="2">NC isolate 2 -- Noor lab</strain>
    </source>
</reference>
<dbReference type="Proteomes" id="UP000015102">
    <property type="component" value="Unassembled WGS sequence"/>
</dbReference>
<protein>
    <submittedName>
        <fullName evidence="1">Uncharacterized protein</fullName>
    </submittedName>
</protein>
<name>T1H0I7_MEGSC</name>
<dbReference type="EMBL" id="CAQQ02118261">
    <property type="status" value="NOT_ANNOTATED_CDS"/>
    <property type="molecule type" value="Genomic_DNA"/>
</dbReference>
<proteinExistence type="predicted"/>
<sequence>MFRSVAAEIEVAFVSSSVLNLPFSFPSDLLKGLMSTPDFSSTFFRSCVAPGPYMVLVSQVAAFISLSIRVDCRHEGVSTRAMCNLSDSDRHRWTNYFITYVIV</sequence>
<accession>T1H0I7</accession>
<reference evidence="1" key="2">
    <citation type="submission" date="2015-06" db="UniProtKB">
        <authorList>
            <consortium name="EnsemblMetazoa"/>
        </authorList>
    </citation>
    <scope>IDENTIFICATION</scope>
</reference>
<dbReference type="EMBL" id="CAQQ02118263">
    <property type="status" value="NOT_ANNOTATED_CDS"/>
    <property type="molecule type" value="Genomic_DNA"/>
</dbReference>